<comment type="caution">
    <text evidence="1">The sequence shown here is derived from an EMBL/GenBank/DDBJ whole genome shotgun (WGS) entry which is preliminary data.</text>
</comment>
<sequence>MRQDNQKLASYPIYGGPLNGQNTQEAAVVYAYRRVTAPAVCRDVPGEIGKGPNYVYHLYVIGDGRKAFLPRDDDDLLKAYQQTIGDVGDPAIEALRGEIERRTPDR</sequence>
<accession>A0A4Q2IXD2</accession>
<proteinExistence type="predicted"/>
<dbReference type="OrthoDB" id="7572319at2"/>
<dbReference type="EMBL" id="SDPT01000001">
    <property type="protein sequence ID" value="RXZ35429.1"/>
    <property type="molecule type" value="Genomic_DNA"/>
</dbReference>
<dbReference type="AlphaFoldDB" id="A0A4Q2IXD2"/>
<name>A0A4Q2IXD2_9SPHN</name>
<dbReference type="Proteomes" id="UP000292347">
    <property type="component" value="Unassembled WGS sequence"/>
</dbReference>
<gene>
    <name evidence="1" type="ORF">EO081_07380</name>
</gene>
<dbReference type="RefSeq" id="WP_129341198.1">
    <property type="nucleotide sequence ID" value="NZ_JACIDD010000001.1"/>
</dbReference>
<evidence type="ECO:0000313" key="1">
    <source>
        <dbReference type="EMBL" id="RXZ35429.1"/>
    </source>
</evidence>
<protein>
    <submittedName>
        <fullName evidence="1">Uncharacterized protein</fullName>
    </submittedName>
</protein>
<keyword evidence="2" id="KW-1185">Reference proteome</keyword>
<organism evidence="1 2">
    <name type="scientific">Sphingomonas desiccabilis</name>
    <dbReference type="NCBI Taxonomy" id="429134"/>
    <lineage>
        <taxon>Bacteria</taxon>
        <taxon>Pseudomonadati</taxon>
        <taxon>Pseudomonadota</taxon>
        <taxon>Alphaproteobacteria</taxon>
        <taxon>Sphingomonadales</taxon>
        <taxon>Sphingomonadaceae</taxon>
        <taxon>Sphingomonas</taxon>
    </lineage>
</organism>
<evidence type="ECO:0000313" key="2">
    <source>
        <dbReference type="Proteomes" id="UP000292347"/>
    </source>
</evidence>
<reference evidence="1 2" key="1">
    <citation type="submission" date="2019-01" db="EMBL/GenBank/DDBJ databases">
        <title>Sphingomonas mucosissima sp. nov. and Sphingomonas desiccabilis sp. nov., from biological soil crusts in the Colorado Plateau, USA.</title>
        <authorList>
            <person name="Zhu D."/>
        </authorList>
    </citation>
    <scope>NUCLEOTIDE SEQUENCE [LARGE SCALE GENOMIC DNA]</scope>
    <source>
        <strain evidence="1 2">CP1D</strain>
    </source>
</reference>